<name>A0ACB9NVH7_9MYRT</name>
<accession>A0ACB9NVH7</accession>
<organism evidence="1 2">
    <name type="scientific">Melastoma candidum</name>
    <dbReference type="NCBI Taxonomy" id="119954"/>
    <lineage>
        <taxon>Eukaryota</taxon>
        <taxon>Viridiplantae</taxon>
        <taxon>Streptophyta</taxon>
        <taxon>Embryophyta</taxon>
        <taxon>Tracheophyta</taxon>
        <taxon>Spermatophyta</taxon>
        <taxon>Magnoliopsida</taxon>
        <taxon>eudicotyledons</taxon>
        <taxon>Gunneridae</taxon>
        <taxon>Pentapetalae</taxon>
        <taxon>rosids</taxon>
        <taxon>malvids</taxon>
        <taxon>Myrtales</taxon>
        <taxon>Melastomataceae</taxon>
        <taxon>Melastomatoideae</taxon>
        <taxon>Melastomateae</taxon>
        <taxon>Melastoma</taxon>
    </lineage>
</organism>
<keyword evidence="2" id="KW-1185">Reference proteome</keyword>
<evidence type="ECO:0000313" key="1">
    <source>
        <dbReference type="EMBL" id="KAI4340320.1"/>
    </source>
</evidence>
<sequence length="430" mass="48294">MGGDLHGHLPDSSSFCLYEGSYGETTIDPDDLVSEASALLRDSGSKEVRDEQFGINGKLEVSEDILEENGSITAAFHGYDEESRMRQGAYREVLKCYDNLRVNDETIALAREKILGYYPGAWLEEVGGMKLHDYQIPKSTCLLLIGPKGSGKSSLINRVSKVLEEDKFAPDRAQVSYNSAGEGTYFLQEYMVPRGSTSLCLYDTRGLSSSFPENTKIMKRWMLGGVCHGEVVIRDSDDSDLRSRIKYRAHGKSKISSVKRMVNYVIFVVNGLAVLKSMNKNLDPLYSELVSAAYKCPFLSFKDDKPAVVITHGDLLSIGERARVRIYLGELLGVHPAKQIFDIPDTDDPATALATVDMLRYCLEHADRNLLLETTSKKVWKIHASTWMYISAMVVIAVIFACLKRAHHPPHPHHQHIRIDWPRIRHLWLG</sequence>
<evidence type="ECO:0000313" key="2">
    <source>
        <dbReference type="Proteomes" id="UP001057402"/>
    </source>
</evidence>
<gene>
    <name evidence="1" type="ORF">MLD38_025170</name>
</gene>
<reference evidence="2" key="1">
    <citation type="journal article" date="2023" name="Front. Plant Sci.">
        <title>Chromosomal-level genome assembly of Melastoma candidum provides insights into trichome evolution.</title>
        <authorList>
            <person name="Zhong Y."/>
            <person name="Wu W."/>
            <person name="Sun C."/>
            <person name="Zou P."/>
            <person name="Liu Y."/>
            <person name="Dai S."/>
            <person name="Zhou R."/>
        </authorList>
    </citation>
    <scope>NUCLEOTIDE SEQUENCE [LARGE SCALE GENOMIC DNA]</scope>
</reference>
<dbReference type="Proteomes" id="UP001057402">
    <property type="component" value="Chromosome 7"/>
</dbReference>
<protein>
    <submittedName>
        <fullName evidence="1">Uncharacterized protein</fullName>
    </submittedName>
</protein>
<dbReference type="EMBL" id="CM042886">
    <property type="protein sequence ID" value="KAI4340320.1"/>
    <property type="molecule type" value="Genomic_DNA"/>
</dbReference>
<proteinExistence type="predicted"/>
<comment type="caution">
    <text evidence="1">The sequence shown here is derived from an EMBL/GenBank/DDBJ whole genome shotgun (WGS) entry which is preliminary data.</text>
</comment>